<keyword evidence="3" id="KW-1185">Reference proteome</keyword>
<reference evidence="2" key="2">
    <citation type="submission" date="2022-06" db="UniProtKB">
        <authorList>
            <consortium name="EnsemblMetazoa"/>
        </authorList>
    </citation>
    <scope>IDENTIFICATION</scope>
    <source>
        <strain evidence="2">DF5081</strain>
    </source>
</reference>
<dbReference type="EnsemblMetazoa" id="CJA41410.1">
    <property type="protein sequence ID" value="CJA41410.1"/>
    <property type="gene ID" value="WBGene00217258"/>
</dbReference>
<feature type="transmembrane region" description="Helical" evidence="1">
    <location>
        <begin position="63"/>
        <end position="80"/>
    </location>
</feature>
<keyword evidence="1" id="KW-1133">Transmembrane helix</keyword>
<sequence>MPVLSIHEFTLGQLSVIVETLTHEALHQNCRLAKYRLQNPDDGKPIHPHLRAHPTYRIWFSDAYFKIYVLDGFVVCFYLFL</sequence>
<proteinExistence type="predicted"/>
<dbReference type="AlphaFoldDB" id="A0A8R1IQX9"/>
<keyword evidence="1" id="KW-0472">Membrane</keyword>
<evidence type="ECO:0000313" key="3">
    <source>
        <dbReference type="Proteomes" id="UP000005237"/>
    </source>
</evidence>
<keyword evidence="1" id="KW-0812">Transmembrane</keyword>
<evidence type="ECO:0000256" key="1">
    <source>
        <dbReference type="SAM" id="Phobius"/>
    </source>
</evidence>
<dbReference type="Proteomes" id="UP000005237">
    <property type="component" value="Unassembled WGS sequence"/>
</dbReference>
<name>A0A8R1IQX9_CAEJA</name>
<protein>
    <submittedName>
        <fullName evidence="2">Uncharacterized protein</fullName>
    </submittedName>
</protein>
<evidence type="ECO:0000313" key="2">
    <source>
        <dbReference type="EnsemblMetazoa" id="CJA41410.1"/>
    </source>
</evidence>
<organism evidence="2 3">
    <name type="scientific">Caenorhabditis japonica</name>
    <dbReference type="NCBI Taxonomy" id="281687"/>
    <lineage>
        <taxon>Eukaryota</taxon>
        <taxon>Metazoa</taxon>
        <taxon>Ecdysozoa</taxon>
        <taxon>Nematoda</taxon>
        <taxon>Chromadorea</taxon>
        <taxon>Rhabditida</taxon>
        <taxon>Rhabditina</taxon>
        <taxon>Rhabditomorpha</taxon>
        <taxon>Rhabditoidea</taxon>
        <taxon>Rhabditidae</taxon>
        <taxon>Peloderinae</taxon>
        <taxon>Caenorhabditis</taxon>
    </lineage>
</organism>
<accession>A0A8R1IQX9</accession>
<reference evidence="3" key="1">
    <citation type="submission" date="2010-08" db="EMBL/GenBank/DDBJ databases">
        <authorList>
            <consortium name="Caenorhabditis japonica Sequencing Consortium"/>
            <person name="Wilson R.K."/>
        </authorList>
    </citation>
    <scope>NUCLEOTIDE SEQUENCE [LARGE SCALE GENOMIC DNA]</scope>
    <source>
        <strain evidence="3">DF5081</strain>
    </source>
</reference>